<proteinExistence type="predicted"/>
<keyword evidence="2" id="KW-0614">Plasmid</keyword>
<name>A0A0A0UU97_BIFBR</name>
<sequence length="295" mass="33454">MSNKSAQAKRQLRNEDGTFANENKNAGLPSNDMIQHAKSLLDSKSEAEENVLTSPFLAMSERVDLCERYLAGEVEDTDGTLEYLTNQAKTIEERNDGSQVLTDTWDDARDEDIEWATRQFNELHQDYPLEPEEVIKAKRAYQDGTLASLDLTHCQVMDAAVGRSIGPLLPDPTYSSIKESLSREMDKPVAMYANVADRFSYSVQNSVARPGEPCWHTPQGYVSMTSYHAILDDGGPASDRYFIYVNGTDEDRRELSQHWDDRDWLRGRADECEPEATGRATDLYVTTYPEPEYRE</sequence>
<evidence type="ECO:0000256" key="1">
    <source>
        <dbReference type="SAM" id="MobiDB-lite"/>
    </source>
</evidence>
<dbReference type="EMBL" id="KM406416">
    <property type="protein sequence ID" value="AIW55096.1"/>
    <property type="molecule type" value="Genomic_DNA"/>
</dbReference>
<accession>A0A0A0UU97</accession>
<dbReference type="AlphaFoldDB" id="A0A0A0UU97"/>
<protein>
    <submittedName>
        <fullName evidence="2">Uncharacterized protein</fullName>
    </submittedName>
</protein>
<organism evidence="2">
    <name type="scientific">Bifidobacterium breve</name>
    <dbReference type="NCBI Taxonomy" id="1685"/>
    <lineage>
        <taxon>Bacteria</taxon>
        <taxon>Bacillati</taxon>
        <taxon>Actinomycetota</taxon>
        <taxon>Actinomycetes</taxon>
        <taxon>Bifidobacteriales</taxon>
        <taxon>Bifidobacteriaceae</taxon>
        <taxon>Bifidobacterium</taxon>
    </lineage>
</organism>
<feature type="region of interest" description="Disordered" evidence="1">
    <location>
        <begin position="1"/>
        <end position="30"/>
    </location>
</feature>
<dbReference type="RefSeq" id="WP_052791098.1">
    <property type="nucleotide sequence ID" value="NZ_JAWWYB010000005.1"/>
</dbReference>
<gene>
    <name evidence="2" type="ORF">B7017_p0043</name>
</gene>
<evidence type="ECO:0000313" key="2">
    <source>
        <dbReference type="EMBL" id="AIW55096.1"/>
    </source>
</evidence>
<reference evidence="2" key="1">
    <citation type="journal article" date="2015" name="Appl. Environ. Microbiol.">
        <title>Discovery of a conjugative megaplasmid in Bifidobacterium breve.</title>
        <authorList>
            <person name="Bottacini F."/>
            <person name="O'Connell Motherway M."/>
            <person name="Casey E."/>
            <person name="McDonnell B."/>
            <person name="Mahony J."/>
            <person name="Ventura M."/>
            <person name="van Sinderen D."/>
        </authorList>
    </citation>
    <scope>NUCLEOTIDE SEQUENCE</scope>
    <source>
        <strain evidence="2">JCM 7017</strain>
        <plasmid evidence="2">megaplasmid pMP7017</plasmid>
    </source>
</reference>
<geneLocation type="plasmid" evidence="2">
    <name>megaplasmid pMP7017</name>
</geneLocation>